<evidence type="ECO:0000256" key="13">
    <source>
        <dbReference type="PROSITE-ProRule" id="PRU01023"/>
    </source>
</evidence>
<evidence type="ECO:0000256" key="1">
    <source>
        <dbReference type="ARBA" id="ARBA00002724"/>
    </source>
</evidence>
<dbReference type="Gene3D" id="1.10.940.10">
    <property type="entry name" value="NusB-like"/>
    <property type="match status" value="1"/>
</dbReference>
<comment type="similarity">
    <text evidence="13">Belongs to the class I-like SAM-binding methyltransferase superfamily. RsmB/NOP family.</text>
</comment>
<dbReference type="PROSITE" id="PS51686">
    <property type="entry name" value="SAM_MT_RSMB_NOP"/>
    <property type="match status" value="1"/>
</dbReference>
<dbReference type="NCBIfam" id="TIGR00563">
    <property type="entry name" value="rsmB"/>
    <property type="match status" value="1"/>
</dbReference>
<keyword evidence="6 13" id="KW-0489">Methyltransferase</keyword>
<dbReference type="InterPro" id="IPR006027">
    <property type="entry name" value="NusB_RsmB_TIM44"/>
</dbReference>
<keyword evidence="16" id="KW-1185">Reference proteome</keyword>
<evidence type="ECO:0000256" key="8">
    <source>
        <dbReference type="ARBA" id="ARBA00022691"/>
    </source>
</evidence>
<dbReference type="InterPro" id="IPR004573">
    <property type="entry name" value="rRNA_ssu_MeTfrase_B"/>
</dbReference>
<dbReference type="STRING" id="766136.BHF68_02405"/>
<dbReference type="Proteomes" id="UP000094296">
    <property type="component" value="Unassembled WGS sequence"/>
</dbReference>
<dbReference type="Pfam" id="PF22458">
    <property type="entry name" value="RsmF-B_ferredox"/>
    <property type="match status" value="1"/>
</dbReference>
<dbReference type="GO" id="GO:0005737">
    <property type="term" value="C:cytoplasm"/>
    <property type="evidence" value="ECO:0007669"/>
    <property type="project" value="UniProtKB-SubCell"/>
</dbReference>
<dbReference type="InterPro" id="IPR049560">
    <property type="entry name" value="MeTrfase_RsmB-F_NOP2_cat"/>
</dbReference>
<evidence type="ECO:0000256" key="6">
    <source>
        <dbReference type="ARBA" id="ARBA00022603"/>
    </source>
</evidence>
<dbReference type="EMBL" id="MIJE01000001">
    <property type="protein sequence ID" value="OEF98536.1"/>
    <property type="molecule type" value="Genomic_DNA"/>
</dbReference>
<dbReference type="SUPFAM" id="SSF48013">
    <property type="entry name" value="NusB-like"/>
    <property type="match status" value="1"/>
</dbReference>
<dbReference type="Pfam" id="PF01189">
    <property type="entry name" value="Methyltr_RsmB-F"/>
    <property type="match status" value="1"/>
</dbReference>
<dbReference type="Gene3D" id="3.40.50.150">
    <property type="entry name" value="Vaccinia Virus protein VP39"/>
    <property type="match status" value="1"/>
</dbReference>
<dbReference type="Pfam" id="PF01029">
    <property type="entry name" value="NusB"/>
    <property type="match status" value="1"/>
</dbReference>
<dbReference type="InterPro" id="IPR035926">
    <property type="entry name" value="NusB-like_sf"/>
</dbReference>
<evidence type="ECO:0000256" key="12">
    <source>
        <dbReference type="ARBA" id="ARBA00047283"/>
    </source>
</evidence>
<feature type="binding site" evidence="13">
    <location>
        <begin position="272"/>
        <end position="278"/>
    </location>
    <ligand>
        <name>S-adenosyl-L-methionine</name>
        <dbReference type="ChEBI" id="CHEBI:59789"/>
    </ligand>
</feature>
<dbReference type="InterPro" id="IPR029063">
    <property type="entry name" value="SAM-dependent_MTases_sf"/>
</dbReference>
<keyword evidence="8 13" id="KW-0949">S-adenosyl-L-methionine</keyword>
<evidence type="ECO:0000256" key="3">
    <source>
        <dbReference type="ARBA" id="ARBA00012140"/>
    </source>
</evidence>
<name>A0A1E5G5S9_9FIRM</name>
<dbReference type="NCBIfam" id="NF011494">
    <property type="entry name" value="PRK14902.1"/>
    <property type="match status" value="1"/>
</dbReference>
<dbReference type="CDD" id="cd02440">
    <property type="entry name" value="AdoMet_MTases"/>
    <property type="match status" value="1"/>
</dbReference>
<dbReference type="AlphaFoldDB" id="A0A1E5G5S9"/>
<dbReference type="PANTHER" id="PTHR22807">
    <property type="entry name" value="NOP2 YEAST -RELATED NOL1/NOP2/FMU SUN DOMAIN-CONTAINING"/>
    <property type="match status" value="1"/>
</dbReference>
<keyword evidence="9 13" id="KW-0694">RNA-binding</keyword>
<dbReference type="SUPFAM" id="SSF53335">
    <property type="entry name" value="S-adenosyl-L-methionine-dependent methyltransferases"/>
    <property type="match status" value="1"/>
</dbReference>
<dbReference type="Gene3D" id="3.30.70.1170">
    <property type="entry name" value="Sun protein, domain 3"/>
    <property type="match status" value="1"/>
</dbReference>
<feature type="binding site" evidence="13">
    <location>
        <position position="323"/>
    </location>
    <ligand>
        <name>S-adenosyl-L-methionine</name>
        <dbReference type="ChEBI" id="CHEBI:59789"/>
    </ligand>
</feature>
<organism evidence="15 16">
    <name type="scientific">Desulfuribacillus alkaliarsenatis</name>
    <dbReference type="NCBI Taxonomy" id="766136"/>
    <lineage>
        <taxon>Bacteria</taxon>
        <taxon>Bacillati</taxon>
        <taxon>Bacillota</taxon>
        <taxon>Desulfuribacillia</taxon>
        <taxon>Desulfuribacillales</taxon>
        <taxon>Desulfuribacillaceae</taxon>
        <taxon>Desulfuribacillus</taxon>
    </lineage>
</organism>
<evidence type="ECO:0000256" key="2">
    <source>
        <dbReference type="ARBA" id="ARBA00004496"/>
    </source>
</evidence>
<feature type="binding site" evidence="13">
    <location>
        <position position="339"/>
    </location>
    <ligand>
        <name>S-adenosyl-L-methionine</name>
        <dbReference type="ChEBI" id="CHEBI:59789"/>
    </ligand>
</feature>
<gene>
    <name evidence="15" type="ORF">BHF68_02405</name>
</gene>
<evidence type="ECO:0000313" key="16">
    <source>
        <dbReference type="Proteomes" id="UP000094296"/>
    </source>
</evidence>
<dbReference type="GO" id="GO:0008649">
    <property type="term" value="F:rRNA methyltransferase activity"/>
    <property type="evidence" value="ECO:0007669"/>
    <property type="project" value="InterPro"/>
</dbReference>
<comment type="catalytic activity">
    <reaction evidence="12">
        <text>cytidine(967) in 16S rRNA + S-adenosyl-L-methionine = 5-methylcytidine(967) in 16S rRNA + S-adenosyl-L-homocysteine + H(+)</text>
        <dbReference type="Rhea" id="RHEA:42748"/>
        <dbReference type="Rhea" id="RHEA-COMP:10219"/>
        <dbReference type="Rhea" id="RHEA-COMP:10220"/>
        <dbReference type="ChEBI" id="CHEBI:15378"/>
        <dbReference type="ChEBI" id="CHEBI:57856"/>
        <dbReference type="ChEBI" id="CHEBI:59789"/>
        <dbReference type="ChEBI" id="CHEBI:74483"/>
        <dbReference type="ChEBI" id="CHEBI:82748"/>
        <dbReference type="EC" id="2.1.1.176"/>
    </reaction>
</comment>
<dbReference type="FunFam" id="3.40.50.150:FF:000022">
    <property type="entry name" value="Ribosomal RNA small subunit methyltransferase B"/>
    <property type="match status" value="1"/>
</dbReference>
<evidence type="ECO:0000256" key="7">
    <source>
        <dbReference type="ARBA" id="ARBA00022679"/>
    </source>
</evidence>
<dbReference type="EC" id="2.1.1.176" evidence="3"/>
<evidence type="ECO:0000256" key="4">
    <source>
        <dbReference type="ARBA" id="ARBA00022490"/>
    </source>
</evidence>
<evidence type="ECO:0000256" key="5">
    <source>
        <dbReference type="ARBA" id="ARBA00022552"/>
    </source>
</evidence>
<evidence type="ECO:0000256" key="10">
    <source>
        <dbReference type="ARBA" id="ARBA00030399"/>
    </source>
</evidence>
<comment type="subcellular location">
    <subcellularLocation>
        <location evidence="2">Cytoplasm</location>
    </subcellularLocation>
</comment>
<evidence type="ECO:0000256" key="9">
    <source>
        <dbReference type="ARBA" id="ARBA00022884"/>
    </source>
</evidence>
<feature type="domain" description="SAM-dependent MTase RsmB/NOP-type" evidence="14">
    <location>
        <begin position="182"/>
        <end position="456"/>
    </location>
</feature>
<protein>
    <recommendedName>
        <fullName evidence="3">16S rRNA (cytosine(967)-C(5))-methyltransferase</fullName>
        <ecNumber evidence="3">2.1.1.176</ecNumber>
    </recommendedName>
    <alternativeName>
        <fullName evidence="10">16S rRNA m5C967 methyltransferase</fullName>
    </alternativeName>
    <alternativeName>
        <fullName evidence="11">rRNA (cytosine-C(5)-)-methyltransferase RsmB</fullName>
    </alternativeName>
</protein>
<dbReference type="GO" id="GO:0006355">
    <property type="term" value="P:regulation of DNA-templated transcription"/>
    <property type="evidence" value="ECO:0007669"/>
    <property type="project" value="InterPro"/>
</dbReference>
<dbReference type="GO" id="GO:0003723">
    <property type="term" value="F:RNA binding"/>
    <property type="evidence" value="ECO:0007669"/>
    <property type="project" value="UniProtKB-UniRule"/>
</dbReference>
<dbReference type="FunFam" id="1.10.940.10:FF:000006">
    <property type="entry name" value="16S rRNA (Cytosine(967)-C(5))-methyltransferase RsmB"/>
    <property type="match status" value="1"/>
</dbReference>
<dbReference type="PANTHER" id="PTHR22807:SF53">
    <property type="entry name" value="RIBOSOMAL RNA SMALL SUBUNIT METHYLTRANSFERASE B-RELATED"/>
    <property type="match status" value="1"/>
</dbReference>
<dbReference type="InterPro" id="IPR054728">
    <property type="entry name" value="RsmB-like_ferredoxin"/>
</dbReference>
<evidence type="ECO:0000256" key="11">
    <source>
        <dbReference type="ARBA" id="ARBA00031088"/>
    </source>
</evidence>
<dbReference type="InterPro" id="IPR023267">
    <property type="entry name" value="RCMT"/>
</dbReference>
<keyword evidence="4" id="KW-0963">Cytoplasm</keyword>
<dbReference type="OrthoDB" id="9810297at2"/>
<dbReference type="PRINTS" id="PR02008">
    <property type="entry name" value="RCMTFAMILY"/>
</dbReference>
<evidence type="ECO:0000259" key="14">
    <source>
        <dbReference type="PROSITE" id="PS51686"/>
    </source>
</evidence>
<comment type="caution">
    <text evidence="15">The sequence shown here is derived from an EMBL/GenBank/DDBJ whole genome shotgun (WGS) entry which is preliminary data.</text>
</comment>
<reference evidence="15 16" key="1">
    <citation type="submission" date="2016-09" db="EMBL/GenBank/DDBJ databases">
        <title>Draft genome sequence for the type strain of Desulfuribacillus alkaliarsenatis AHT28, an obligately anaerobic, sulfidogenic bacterium isolated from Russian soda lake sediments.</title>
        <authorList>
            <person name="Abin C.A."/>
            <person name="Hollibaugh J.T."/>
        </authorList>
    </citation>
    <scope>NUCLEOTIDE SEQUENCE [LARGE SCALE GENOMIC DNA]</scope>
    <source>
        <strain evidence="15 16">AHT28</strain>
    </source>
</reference>
<keyword evidence="7 13" id="KW-0808">Transferase</keyword>
<comment type="function">
    <text evidence="1">Specifically methylates the cytosine at position 967 (m5C967) of 16S rRNA.</text>
</comment>
<evidence type="ECO:0000313" key="15">
    <source>
        <dbReference type="EMBL" id="OEF98536.1"/>
    </source>
</evidence>
<feature type="binding site" evidence="13">
    <location>
        <position position="296"/>
    </location>
    <ligand>
        <name>S-adenosyl-L-methionine</name>
        <dbReference type="ChEBI" id="CHEBI:59789"/>
    </ligand>
</feature>
<dbReference type="InterPro" id="IPR001678">
    <property type="entry name" value="MeTrfase_RsmB-F_NOP2_dom"/>
</dbReference>
<sequence>MKQSKQQTNKPANARELAVTILVKLEEQDGFSNLLLNHELNNTNLDARDKGLVTEIVYGTIQRQNTIDHVINAFLKKRTVKQLDPWLRQLLRISVYQLRYLDKIPNRAVAYEAVELAKKLGHQGIASFVNGVVRNIIRSPEAPITPEISKDKIEHLSLKHSLPSWLIKKWMEDLGEDKLTDMLTVINNPPPFTIRYNPLKTNKQSFEQSLDKLQIKWQNSSYLEEAYIIQGVGNVSKLEIFNSGLFTVQDESSMLVARVLNPFPTATVLDACAAPGGKTTHIAELQGDKGQITANEIHPHKVKLIEQLTHRLGIKSVNKNIGDFLNYDKNCKYDFVLLDAPCSGLGVIRRKPELKWRMTQTAIDSLVELQKRLIRHAGSFVKPGGSLIYSTCTINRAENNSVVEDFLADNKDFQGQSIQELLPQELHKHMHNEYSVQVLPNYMNSDGFYIAKLEKN</sequence>
<keyword evidence="5" id="KW-0698">rRNA processing</keyword>
<dbReference type="RefSeq" id="WP_069642028.1">
    <property type="nucleotide sequence ID" value="NZ_MIJE01000001.1"/>
</dbReference>
<proteinExistence type="inferred from homology"/>
<feature type="active site" description="Nucleophile" evidence="13">
    <location>
        <position position="392"/>
    </location>
</feature>
<accession>A0A1E5G5S9</accession>